<reference evidence="1" key="2">
    <citation type="submission" date="2023-02" db="EMBL/GenBank/DDBJ databases">
        <authorList>
            <person name="Rayyan A."/>
            <person name="Meyer T."/>
            <person name="Kyndt J.A."/>
        </authorList>
    </citation>
    <scope>NUCLEOTIDE SEQUENCE</scope>
    <source>
        <strain evidence="1">DSM 9987</strain>
    </source>
</reference>
<gene>
    <name evidence="1" type="ORF">PQJ73_27705</name>
</gene>
<keyword evidence="2" id="KW-1185">Reference proteome</keyword>
<organism evidence="1 2">
    <name type="scientific">Rhodoplanes tepidamans</name>
    <name type="common">Rhodoplanes cryptolactis</name>
    <dbReference type="NCBI Taxonomy" id="200616"/>
    <lineage>
        <taxon>Bacteria</taxon>
        <taxon>Pseudomonadati</taxon>
        <taxon>Pseudomonadota</taxon>
        <taxon>Alphaproteobacteria</taxon>
        <taxon>Hyphomicrobiales</taxon>
        <taxon>Nitrobacteraceae</taxon>
        <taxon>Rhodoplanes</taxon>
    </lineage>
</organism>
<dbReference type="EMBL" id="JAQQLI010000075">
    <property type="protein sequence ID" value="MDC7789483.1"/>
    <property type="molecule type" value="Genomic_DNA"/>
</dbReference>
<protein>
    <submittedName>
        <fullName evidence="1">Uncharacterized protein</fullName>
    </submittedName>
</protein>
<reference evidence="1" key="1">
    <citation type="journal article" date="2023" name="Microbiol Resour">
        <title>Genome Sequences of Rhodoplanes serenus and Two Thermotolerant Strains, Rhodoplanes tepidamans and 'Rhodoplanes cryptolactis,' Further Refine the Genus.</title>
        <authorList>
            <person name="Rayyan A.A."/>
            <person name="Kyndt J.A."/>
        </authorList>
    </citation>
    <scope>NUCLEOTIDE SEQUENCE</scope>
    <source>
        <strain evidence="1">DSM 9987</strain>
    </source>
</reference>
<evidence type="ECO:0000313" key="1">
    <source>
        <dbReference type="EMBL" id="MDC7789483.1"/>
    </source>
</evidence>
<evidence type="ECO:0000313" key="2">
    <source>
        <dbReference type="Proteomes" id="UP001165652"/>
    </source>
</evidence>
<proteinExistence type="predicted"/>
<comment type="caution">
    <text evidence="1">The sequence shown here is derived from an EMBL/GenBank/DDBJ whole genome shotgun (WGS) entry which is preliminary data.</text>
</comment>
<dbReference type="Proteomes" id="UP001165652">
    <property type="component" value="Unassembled WGS sequence"/>
</dbReference>
<dbReference type="RefSeq" id="WP_272780304.1">
    <property type="nucleotide sequence ID" value="NZ_JAQQLI010000075.1"/>
</dbReference>
<accession>A0ABT5JJD2</accession>
<name>A0ABT5JJD2_RHOTP</name>
<sequence>MRRRVSTETMELCGYWVVRLREGFADSVIPGRAEGANPESSSKLGILGWIPGPTLRVVPE</sequence>